<proteinExistence type="predicted"/>
<gene>
    <name evidence="1" type="ORF">SDC9_94951</name>
</gene>
<organism evidence="1">
    <name type="scientific">bioreactor metagenome</name>
    <dbReference type="NCBI Taxonomy" id="1076179"/>
    <lineage>
        <taxon>unclassified sequences</taxon>
        <taxon>metagenomes</taxon>
        <taxon>ecological metagenomes</taxon>
    </lineage>
</organism>
<name>A0A645A570_9ZZZZ</name>
<dbReference type="AlphaFoldDB" id="A0A645A570"/>
<reference evidence="1" key="1">
    <citation type="submission" date="2019-08" db="EMBL/GenBank/DDBJ databases">
        <authorList>
            <person name="Kucharzyk K."/>
            <person name="Murdoch R.W."/>
            <person name="Higgins S."/>
            <person name="Loffler F."/>
        </authorList>
    </citation>
    <scope>NUCLEOTIDE SEQUENCE</scope>
</reference>
<dbReference type="EMBL" id="VSSQ01012006">
    <property type="protein sequence ID" value="MPM48227.1"/>
    <property type="molecule type" value="Genomic_DNA"/>
</dbReference>
<evidence type="ECO:0000313" key="1">
    <source>
        <dbReference type="EMBL" id="MPM48227.1"/>
    </source>
</evidence>
<protein>
    <submittedName>
        <fullName evidence="1">Uncharacterized protein</fullName>
    </submittedName>
</protein>
<accession>A0A645A570</accession>
<sequence length="85" mass="9355">MLGIGDLIHPESALGFFDALTGQRDRPGFFIDDIIGFDIVVELLVVTLHDLIGSKLSDEFVGLQIQIGGFFSLPRNDQRGPRLVD</sequence>
<comment type="caution">
    <text evidence="1">The sequence shown here is derived from an EMBL/GenBank/DDBJ whole genome shotgun (WGS) entry which is preliminary data.</text>
</comment>